<evidence type="ECO:0000313" key="4">
    <source>
        <dbReference type="Proteomes" id="UP000056968"/>
    </source>
</evidence>
<dbReference type="Gene3D" id="3.10.450.50">
    <property type="match status" value="1"/>
</dbReference>
<dbReference type="EMBL" id="CP013264">
    <property type="protein sequence ID" value="ALR19445.1"/>
    <property type="molecule type" value="Genomic_DNA"/>
</dbReference>
<reference evidence="3 4" key="1">
    <citation type="submission" date="2015-11" db="EMBL/GenBank/DDBJ databases">
        <title>A Two-component Flavoprotein Monooxygenase System MeaXY Responsible for para-Hydroxylation of 2-Methyl-6-ethylaniline and 2,6-Diethylaniline in Sphingobium baderi DE-13.</title>
        <authorList>
            <person name="Cheng M."/>
            <person name="Meng Q."/>
            <person name="Yang Y."/>
            <person name="Chu C."/>
            <person name="Yan X."/>
            <person name="He J."/>
            <person name="Li S."/>
        </authorList>
    </citation>
    <scope>NUCLEOTIDE SEQUENCE [LARGE SCALE GENOMIC DNA]</scope>
    <source>
        <strain evidence="3 4">DE-13</strain>
    </source>
</reference>
<dbReference type="Pfam" id="PF13577">
    <property type="entry name" value="SnoaL_4"/>
    <property type="match status" value="1"/>
</dbReference>
<dbReference type="STRING" id="1332080.ATN00_03095"/>
<evidence type="ECO:0000259" key="2">
    <source>
        <dbReference type="Pfam" id="PF13577"/>
    </source>
</evidence>
<evidence type="ECO:0000313" key="3">
    <source>
        <dbReference type="EMBL" id="ALR19445.1"/>
    </source>
</evidence>
<protein>
    <recommendedName>
        <fullName evidence="2">SnoaL-like domain-containing protein</fullName>
    </recommendedName>
</protein>
<dbReference type="AlphaFoldDB" id="A0A0S3EVI5"/>
<organism evidence="3 4">
    <name type="scientific">Sphingobium baderi</name>
    <dbReference type="NCBI Taxonomy" id="1332080"/>
    <lineage>
        <taxon>Bacteria</taxon>
        <taxon>Pseudomonadati</taxon>
        <taxon>Pseudomonadota</taxon>
        <taxon>Alphaproteobacteria</taxon>
        <taxon>Sphingomonadales</taxon>
        <taxon>Sphingomonadaceae</taxon>
        <taxon>Sphingobium</taxon>
    </lineage>
</organism>
<dbReference type="InterPro" id="IPR037401">
    <property type="entry name" value="SnoaL-like"/>
</dbReference>
<feature type="region of interest" description="Disordered" evidence="1">
    <location>
        <begin position="152"/>
        <end position="180"/>
    </location>
</feature>
<keyword evidence="4" id="KW-1185">Reference proteome</keyword>
<proteinExistence type="predicted"/>
<dbReference type="InterPro" id="IPR032710">
    <property type="entry name" value="NTF2-like_dom_sf"/>
</dbReference>
<dbReference type="CDD" id="cd00531">
    <property type="entry name" value="NTF2_like"/>
    <property type="match status" value="1"/>
</dbReference>
<dbReference type="OrthoDB" id="7585039at2"/>
<accession>A0A0S3EVI5</accession>
<gene>
    <name evidence="3" type="ORF">ATN00_03095</name>
</gene>
<dbReference type="RefSeq" id="WP_062062009.1">
    <property type="nucleotide sequence ID" value="NZ_CP013264.1"/>
</dbReference>
<feature type="domain" description="SnoaL-like" evidence="2">
    <location>
        <begin position="12"/>
        <end position="139"/>
    </location>
</feature>
<name>A0A0S3EVI5_9SPHN</name>
<dbReference type="SUPFAM" id="SSF54427">
    <property type="entry name" value="NTF2-like"/>
    <property type="match status" value="1"/>
</dbReference>
<sequence length="180" mass="20541">MAGVTLEQAAWRFEIMDVIHRYCHAVDRRRWTLMDSVFHEDATYKFFSIEGTWRDFVAQAKGLIDPIGPTHHQVSNITIRFDGDTAWSETYLRASHQVPADYPPWTLFSLAGGGVILIGGRYIDRFERRDGEWRIAHRHGLLDWRQDHAEADGGLGATPPEWRGRHGDGDPSSPVMAGWL</sequence>
<evidence type="ECO:0000256" key="1">
    <source>
        <dbReference type="SAM" id="MobiDB-lite"/>
    </source>
</evidence>
<dbReference type="KEGG" id="sbd:ATN00_03095"/>
<dbReference type="Proteomes" id="UP000056968">
    <property type="component" value="Chromosome"/>
</dbReference>